<dbReference type="EMBL" id="VDCQ01000008">
    <property type="protein sequence ID" value="TNJ66809.1"/>
    <property type="molecule type" value="Genomic_DNA"/>
</dbReference>
<dbReference type="OrthoDB" id="2519028at2"/>
<protein>
    <submittedName>
        <fullName evidence="2">Extracellular solute-binding protein</fullName>
    </submittedName>
</protein>
<evidence type="ECO:0000313" key="2">
    <source>
        <dbReference type="EMBL" id="TNJ66809.1"/>
    </source>
</evidence>
<feature type="region of interest" description="Disordered" evidence="1">
    <location>
        <begin position="1"/>
        <end position="36"/>
    </location>
</feature>
<evidence type="ECO:0000313" key="3">
    <source>
        <dbReference type="Proteomes" id="UP000307943"/>
    </source>
</evidence>
<keyword evidence="3" id="KW-1185">Reference proteome</keyword>
<proteinExistence type="predicted"/>
<feature type="region of interest" description="Disordered" evidence="1">
    <location>
        <begin position="56"/>
        <end position="78"/>
    </location>
</feature>
<dbReference type="Pfam" id="PF01547">
    <property type="entry name" value="SBP_bac_1"/>
    <property type="match status" value="1"/>
</dbReference>
<dbReference type="PANTHER" id="PTHR43649">
    <property type="entry name" value="ARABINOSE-BINDING PROTEIN-RELATED"/>
    <property type="match status" value="1"/>
</dbReference>
<feature type="compositionally biased region" description="Basic and acidic residues" evidence="1">
    <location>
        <begin position="65"/>
        <end position="78"/>
    </location>
</feature>
<dbReference type="Gene3D" id="3.40.190.10">
    <property type="entry name" value="Periplasmic binding protein-like II"/>
    <property type="match status" value="1"/>
</dbReference>
<gene>
    <name evidence="2" type="ORF">FE784_07990</name>
</gene>
<dbReference type="Proteomes" id="UP000307943">
    <property type="component" value="Unassembled WGS sequence"/>
</dbReference>
<reference evidence="2 3" key="1">
    <citation type="submission" date="2019-05" db="EMBL/GenBank/DDBJ databases">
        <title>We sequenced the genome of Paenibacillus hemerocallicola KCTC 33185 for further insight into its adaptation and study the phylogeny of Paenibacillus.</title>
        <authorList>
            <person name="Narsing Rao M.P."/>
        </authorList>
    </citation>
    <scope>NUCLEOTIDE SEQUENCE [LARGE SCALE GENOMIC DNA]</scope>
    <source>
        <strain evidence="2 3">KCTC 33185</strain>
    </source>
</reference>
<dbReference type="PANTHER" id="PTHR43649:SF17">
    <property type="entry name" value="ABC TRANSPORTER SOLUTE BINDING PROTEIN-SUGAR TRANSPORT"/>
    <property type="match status" value="1"/>
</dbReference>
<accession>A0A5C4TEG4</accession>
<dbReference type="AlphaFoldDB" id="A0A5C4TEG4"/>
<organism evidence="2 3">
    <name type="scientific">Paenibacillus hemerocallicola</name>
    <dbReference type="NCBI Taxonomy" id="1172614"/>
    <lineage>
        <taxon>Bacteria</taxon>
        <taxon>Bacillati</taxon>
        <taxon>Bacillota</taxon>
        <taxon>Bacilli</taxon>
        <taxon>Bacillales</taxon>
        <taxon>Paenibacillaceae</taxon>
        <taxon>Paenibacillus</taxon>
    </lineage>
</organism>
<comment type="caution">
    <text evidence="2">The sequence shown here is derived from an EMBL/GenBank/DDBJ whole genome shotgun (WGS) entry which is preliminary data.</text>
</comment>
<dbReference type="SUPFAM" id="SSF53850">
    <property type="entry name" value="Periplasmic binding protein-like II"/>
    <property type="match status" value="1"/>
</dbReference>
<name>A0A5C4TEG4_9BACL</name>
<dbReference type="InterPro" id="IPR006059">
    <property type="entry name" value="SBP"/>
</dbReference>
<evidence type="ECO:0000256" key="1">
    <source>
        <dbReference type="SAM" id="MobiDB-lite"/>
    </source>
</evidence>
<sequence>MANKRGIGRKASPSMETGDGAVIYGTTDNPKSSGHRMKKLAAVSLLAALVSACSGNSPGSGTGKTEGESKPAEKSKEPVELTFYSESGDFDADGFTKMFGNKIKEKFPHVTPRFIPRVTGTSMEKLITSGETLDIVYLSSGQTNFLTDVQLQYDISELIKTNKYDLGRLEPTTVDIQRMLASGGIYGLPVFNNTITTFYNKDLFDKFGVPYPKDGMTWDDVYDLSRKMARTDGNVKYQGFTLSMSHNMLVNQLSIPYTDKQNKVPFATDEFKKLFDMWTRFYHLPGNEVDSKTVSYSVQVNKFDQEKTIAIYLGLAALGPARFKDNFNWDVVSFPEWKDKPGIGPQPYPTYFYITKMSKKKEAAFEVVSYLTSDEFQRHLARNGLFPALKSRDAMKEFGQDIPYLKTKNFNSFLPAKFASPSTPSDFVSIGAKHLTTAFNAVSLKTKDINTALREAEEAANKEIQTKLSGN</sequence>
<dbReference type="InterPro" id="IPR050490">
    <property type="entry name" value="Bact_solute-bd_prot1"/>
</dbReference>
<dbReference type="RefSeq" id="WP_139601614.1">
    <property type="nucleotide sequence ID" value="NZ_VDCQ01000008.1"/>
</dbReference>